<keyword evidence="2" id="KW-1185">Reference proteome</keyword>
<dbReference type="Proteomes" id="UP001234178">
    <property type="component" value="Unassembled WGS sequence"/>
</dbReference>
<sequence>MVSLCIHIEYKSKNSWYHSVSILNTSFKTLGITVYSHCIQKYKLMKYKLMKYKLMKYKLMVSQCIHIEYKSKNSWYNSVFTLNTSFKTLGFEFDKLGAAGHGLLPLIAITLIAGKKGGDFSRYEERDESWGDVEGGEIAFHFGPRFSVVLAVEEYVCGVLSFRASVRAICECFRFQSADEWHCVGPSGCLSPVGLRFRFQRFRRVRVLLGLTPI</sequence>
<comment type="caution">
    <text evidence="1">The sequence shown here is derived from an EMBL/GenBank/DDBJ whole genome shotgun (WGS) entry which is preliminary data.</text>
</comment>
<proteinExistence type="predicted"/>
<evidence type="ECO:0000313" key="2">
    <source>
        <dbReference type="Proteomes" id="UP001234178"/>
    </source>
</evidence>
<dbReference type="EMBL" id="JAOYFB010000029">
    <property type="protein sequence ID" value="KAK4017864.1"/>
    <property type="molecule type" value="Genomic_DNA"/>
</dbReference>
<organism evidence="1 2">
    <name type="scientific">Daphnia magna</name>
    <dbReference type="NCBI Taxonomy" id="35525"/>
    <lineage>
        <taxon>Eukaryota</taxon>
        <taxon>Metazoa</taxon>
        <taxon>Ecdysozoa</taxon>
        <taxon>Arthropoda</taxon>
        <taxon>Crustacea</taxon>
        <taxon>Branchiopoda</taxon>
        <taxon>Diplostraca</taxon>
        <taxon>Cladocera</taxon>
        <taxon>Anomopoda</taxon>
        <taxon>Daphniidae</taxon>
        <taxon>Daphnia</taxon>
    </lineage>
</organism>
<protein>
    <submittedName>
        <fullName evidence="1">Uncharacterized protein</fullName>
    </submittedName>
</protein>
<reference evidence="1 2" key="1">
    <citation type="journal article" date="2023" name="Nucleic Acids Res.">
        <title>The hologenome of Daphnia magna reveals possible DNA methylation and microbiome-mediated evolution of the host genome.</title>
        <authorList>
            <person name="Chaturvedi A."/>
            <person name="Li X."/>
            <person name="Dhandapani V."/>
            <person name="Marshall H."/>
            <person name="Kissane S."/>
            <person name="Cuenca-Cambronero M."/>
            <person name="Asole G."/>
            <person name="Calvet F."/>
            <person name="Ruiz-Romero M."/>
            <person name="Marangio P."/>
            <person name="Guigo R."/>
            <person name="Rago D."/>
            <person name="Mirbahai L."/>
            <person name="Eastwood N."/>
            <person name="Colbourne J.K."/>
            <person name="Zhou J."/>
            <person name="Mallon E."/>
            <person name="Orsini L."/>
        </authorList>
    </citation>
    <scope>NUCLEOTIDE SEQUENCE [LARGE SCALE GENOMIC DNA]</scope>
    <source>
        <strain evidence="1">LRV0_1</strain>
    </source>
</reference>
<gene>
    <name evidence="1" type="ORF">OUZ56_033799</name>
</gene>
<name>A0ABQ9ZY93_9CRUS</name>
<evidence type="ECO:0000313" key="1">
    <source>
        <dbReference type="EMBL" id="KAK4017864.1"/>
    </source>
</evidence>
<accession>A0ABQ9ZY93</accession>